<evidence type="ECO:0000313" key="2">
    <source>
        <dbReference type="EMBL" id="OJJ78489.1"/>
    </source>
</evidence>
<feature type="compositionally biased region" description="Basic and acidic residues" evidence="1">
    <location>
        <begin position="194"/>
        <end position="208"/>
    </location>
</feature>
<dbReference type="Proteomes" id="UP000184300">
    <property type="component" value="Unassembled WGS sequence"/>
</dbReference>
<dbReference type="GeneID" id="34456446"/>
<accession>A0A1L9V3S3</accession>
<feature type="compositionally biased region" description="Low complexity" evidence="1">
    <location>
        <begin position="224"/>
        <end position="240"/>
    </location>
</feature>
<proteinExistence type="predicted"/>
<feature type="compositionally biased region" description="Polar residues" evidence="1">
    <location>
        <begin position="708"/>
        <end position="721"/>
    </location>
</feature>
<feature type="compositionally biased region" description="Low complexity" evidence="1">
    <location>
        <begin position="55"/>
        <end position="92"/>
    </location>
</feature>
<feature type="compositionally biased region" description="Basic residues" evidence="1">
    <location>
        <begin position="117"/>
        <end position="127"/>
    </location>
</feature>
<evidence type="ECO:0000256" key="1">
    <source>
        <dbReference type="SAM" id="MobiDB-lite"/>
    </source>
</evidence>
<feature type="compositionally biased region" description="Basic and acidic residues" evidence="1">
    <location>
        <begin position="442"/>
        <end position="463"/>
    </location>
</feature>
<name>A0A1L9V3S3_ASPGL</name>
<feature type="compositionally biased region" description="Low complexity" evidence="1">
    <location>
        <begin position="588"/>
        <end position="626"/>
    </location>
</feature>
<keyword evidence="3" id="KW-1185">Reference proteome</keyword>
<dbReference type="STRING" id="1160497.A0A1L9V3S3"/>
<gene>
    <name evidence="2" type="ORF">ASPGLDRAFT_1208977</name>
</gene>
<dbReference type="OrthoDB" id="5394108at2759"/>
<protein>
    <submittedName>
        <fullName evidence="2">Uncharacterized protein</fullName>
    </submittedName>
</protein>
<feature type="compositionally biased region" description="Basic and acidic residues" evidence="1">
    <location>
        <begin position="163"/>
        <end position="174"/>
    </location>
</feature>
<dbReference type="EMBL" id="KV878935">
    <property type="protein sequence ID" value="OJJ78489.1"/>
    <property type="molecule type" value="Genomic_DNA"/>
</dbReference>
<dbReference type="AlphaFoldDB" id="A0A1L9V3S3"/>
<feature type="compositionally biased region" description="Polar residues" evidence="1">
    <location>
        <begin position="25"/>
        <end position="54"/>
    </location>
</feature>
<feature type="compositionally biased region" description="Polar residues" evidence="1">
    <location>
        <begin position="648"/>
        <end position="669"/>
    </location>
</feature>
<feature type="region of interest" description="Disordered" evidence="1">
    <location>
        <begin position="1"/>
        <end position="331"/>
    </location>
</feature>
<evidence type="ECO:0000313" key="3">
    <source>
        <dbReference type="Proteomes" id="UP000184300"/>
    </source>
</evidence>
<dbReference type="VEuPathDB" id="FungiDB:ASPGLDRAFT_1208977"/>
<reference evidence="3" key="1">
    <citation type="journal article" date="2017" name="Genome Biol.">
        <title>Comparative genomics reveals high biological diversity and specific adaptations in the industrially and medically important fungal genus Aspergillus.</title>
        <authorList>
            <person name="de Vries R.P."/>
            <person name="Riley R."/>
            <person name="Wiebenga A."/>
            <person name="Aguilar-Osorio G."/>
            <person name="Amillis S."/>
            <person name="Uchima C.A."/>
            <person name="Anderluh G."/>
            <person name="Asadollahi M."/>
            <person name="Askin M."/>
            <person name="Barry K."/>
            <person name="Battaglia E."/>
            <person name="Bayram O."/>
            <person name="Benocci T."/>
            <person name="Braus-Stromeyer S.A."/>
            <person name="Caldana C."/>
            <person name="Canovas D."/>
            <person name="Cerqueira G.C."/>
            <person name="Chen F."/>
            <person name="Chen W."/>
            <person name="Choi C."/>
            <person name="Clum A."/>
            <person name="Dos Santos R.A."/>
            <person name="Damasio A.R."/>
            <person name="Diallinas G."/>
            <person name="Emri T."/>
            <person name="Fekete E."/>
            <person name="Flipphi M."/>
            <person name="Freyberg S."/>
            <person name="Gallo A."/>
            <person name="Gournas C."/>
            <person name="Habgood R."/>
            <person name="Hainaut M."/>
            <person name="Harispe M.L."/>
            <person name="Henrissat B."/>
            <person name="Hilden K.S."/>
            <person name="Hope R."/>
            <person name="Hossain A."/>
            <person name="Karabika E."/>
            <person name="Karaffa L."/>
            <person name="Karanyi Z."/>
            <person name="Krasevec N."/>
            <person name="Kuo A."/>
            <person name="Kusch H."/>
            <person name="LaButti K."/>
            <person name="Lagendijk E.L."/>
            <person name="Lapidus A."/>
            <person name="Levasseur A."/>
            <person name="Lindquist E."/>
            <person name="Lipzen A."/>
            <person name="Logrieco A.F."/>
            <person name="MacCabe A."/>
            <person name="Maekelae M.R."/>
            <person name="Malavazi I."/>
            <person name="Melin P."/>
            <person name="Meyer V."/>
            <person name="Mielnichuk N."/>
            <person name="Miskei M."/>
            <person name="Molnar A.P."/>
            <person name="Mule G."/>
            <person name="Ngan C.Y."/>
            <person name="Orejas M."/>
            <person name="Orosz E."/>
            <person name="Ouedraogo J.P."/>
            <person name="Overkamp K.M."/>
            <person name="Park H.-S."/>
            <person name="Perrone G."/>
            <person name="Piumi F."/>
            <person name="Punt P.J."/>
            <person name="Ram A.F."/>
            <person name="Ramon A."/>
            <person name="Rauscher S."/>
            <person name="Record E."/>
            <person name="Riano-Pachon D.M."/>
            <person name="Robert V."/>
            <person name="Roehrig J."/>
            <person name="Ruller R."/>
            <person name="Salamov A."/>
            <person name="Salih N.S."/>
            <person name="Samson R.A."/>
            <person name="Sandor E."/>
            <person name="Sanguinetti M."/>
            <person name="Schuetze T."/>
            <person name="Sepcic K."/>
            <person name="Shelest E."/>
            <person name="Sherlock G."/>
            <person name="Sophianopoulou V."/>
            <person name="Squina F.M."/>
            <person name="Sun H."/>
            <person name="Susca A."/>
            <person name="Todd R.B."/>
            <person name="Tsang A."/>
            <person name="Unkles S.E."/>
            <person name="van de Wiele N."/>
            <person name="van Rossen-Uffink D."/>
            <person name="Oliveira J.V."/>
            <person name="Vesth T.C."/>
            <person name="Visser J."/>
            <person name="Yu J.-H."/>
            <person name="Zhou M."/>
            <person name="Andersen M.R."/>
            <person name="Archer D.B."/>
            <person name="Baker S.E."/>
            <person name="Benoit I."/>
            <person name="Brakhage A.A."/>
            <person name="Braus G.H."/>
            <person name="Fischer R."/>
            <person name="Frisvad J.C."/>
            <person name="Goldman G.H."/>
            <person name="Houbraken J."/>
            <person name="Oakley B."/>
            <person name="Pocsi I."/>
            <person name="Scazzocchio C."/>
            <person name="Seiboth B."/>
            <person name="vanKuyk P.A."/>
            <person name="Wortman J."/>
            <person name="Dyer P.S."/>
            <person name="Grigoriev I.V."/>
        </authorList>
    </citation>
    <scope>NUCLEOTIDE SEQUENCE [LARGE SCALE GENOMIC DNA]</scope>
    <source>
        <strain evidence="3">CBS 516.65</strain>
    </source>
</reference>
<organism evidence="2 3">
    <name type="scientific">Aspergillus glaucus CBS 516.65</name>
    <dbReference type="NCBI Taxonomy" id="1160497"/>
    <lineage>
        <taxon>Eukaryota</taxon>
        <taxon>Fungi</taxon>
        <taxon>Dikarya</taxon>
        <taxon>Ascomycota</taxon>
        <taxon>Pezizomycotina</taxon>
        <taxon>Eurotiomycetes</taxon>
        <taxon>Eurotiomycetidae</taxon>
        <taxon>Eurotiales</taxon>
        <taxon>Aspergillaceae</taxon>
        <taxon>Aspergillus</taxon>
        <taxon>Aspergillus subgen. Aspergillus</taxon>
    </lineage>
</organism>
<feature type="compositionally biased region" description="Low complexity" evidence="1">
    <location>
        <begin position="365"/>
        <end position="384"/>
    </location>
</feature>
<feature type="compositionally biased region" description="Basic and acidic residues" evidence="1">
    <location>
        <begin position="727"/>
        <end position="761"/>
    </location>
</feature>
<dbReference type="RefSeq" id="XP_022395187.1">
    <property type="nucleotide sequence ID" value="XM_022540185.1"/>
</dbReference>
<feature type="compositionally biased region" description="Basic and acidic residues" evidence="1">
    <location>
        <begin position="545"/>
        <end position="559"/>
    </location>
</feature>
<sequence length="834" mass="91098">MRTRSQPISPGGFLSLEKEKDAPRQTRSMRARSTSHTSAQSNSQSDNEEPQAQPTTRSRTNKKTTTTKNTGAKKAATTKKTTTRKTATTKRAAAARKTDTTAQPPSKPTKAPATRAMKTRAGRKTTRKTAEQSPEEESQETHDASQSPEVKAEADTTANEFPKVPDENNEESQKSTEVTSSAVDVLSEPQASDLNRKRPRADSPDRISETPSVKRSRTLRPPGSTSLARRLAPLSRRLSTNGMPYAERLRRRQAERQGRIHTTVFRLPELVAQTEADRRASESASPSPAPPAPHNSFDFPESSEPSRSIEESTPQEPRTPETPRGWNIRGLLNSVPRFSVSRFLPRLGRSFGRTEEGEEIDPETASRQSTPSAPSTPTKTTAAPAQPPGTERVVTTEQWKAPGGSTPKSAPAKKPLPNLSYDLFPRPINRDLYLPRSPEPAAEARDAAEKGAANKEQPQEQEKQAQASPEGAATSAEERGREVTDTMDKKRKRAPSPDVIPNPPGCSYGLDLDYFCYSDSDEEEEPSPSISKPTPLAKSAVRSALRSESHPSKKVRFDASPEDTPSKKRGRATDPYQGHHFLGLGDVSPTPATDSAKTAPATPTTTGSPTQRPPGFKFNSQGSFGFDYDDFSDDSSSSGASTPAILSPANTLPETRATPRSQIQESLQSPRPAHAAPFAPPSTPKVDAEALAKVRSQAEKYKPKTPSGLRTASRYSTSPMVQSPHVEPLKKPEPKDVIPEERPEKENVPEKPIEKPAEKFGDDQFARDAEWLYERCPSGDFSKFTWPEKRSLVDSLEINPEAVKILDNVLDPSDIEVGHSAFCRGMEEFAATLV</sequence>
<feature type="compositionally biased region" description="Basic and acidic residues" evidence="1">
    <location>
        <begin position="686"/>
        <end position="702"/>
    </location>
</feature>
<feature type="region of interest" description="Disordered" evidence="1">
    <location>
        <begin position="343"/>
        <end position="761"/>
    </location>
</feature>
<feature type="compositionally biased region" description="Basic and acidic residues" evidence="1">
    <location>
        <begin position="476"/>
        <end position="488"/>
    </location>
</feature>
<feature type="compositionally biased region" description="Low complexity" evidence="1">
    <location>
        <begin position="300"/>
        <end position="316"/>
    </location>
</feature>